<sequence length="373" mass="40492">MAWAACRWTTAFRIRRCAVLGAARLTSPGCAVLDAPTAWPLATSTSWALVSTRRRTTTPPSPCNARPRGAVVVAAAVEVVVVDTTREHYVDDDCDGGSTPVVHVYGSVTAKARATSGERWVEEHSLFHRAKGQLARVPRDAPIPLQTTAVLVSAPLCSDSELQVSAELLDASASWQSPDHEIARGSVVFAPRLAGTDTAEIAGADGKESIRAWGISDEASMMMVRNPWHVGQHRCCHRAEWSTGHGALCEQGYEVILVTSGAVGVRRQRLMYRKLINNSFADLQNPQFDLDGKAYAAVVQSGLMAIYDTLLRQVGLLTVVLSFVVVVEIWCFLLISNQMLVSGKVLVCLFPFLFRLFVVCVVSQQVCVISQQG</sequence>
<name>A0A077RQ01_WHEAT</name>
<keyword evidence="1" id="KW-0472">Membrane</keyword>
<gene>
    <name evidence="3" type="ORF">TRAES_3BF274400020CFD_c1</name>
</gene>
<dbReference type="GO" id="GO:1901607">
    <property type="term" value="P:alpha-amino acid biosynthetic process"/>
    <property type="evidence" value="ECO:0007669"/>
    <property type="project" value="UniProtKB-ARBA"/>
</dbReference>
<feature type="chain" id="PRO_5009743619" evidence="2">
    <location>
        <begin position="22"/>
        <end position="373"/>
    </location>
</feature>
<dbReference type="GO" id="GO:0016301">
    <property type="term" value="F:kinase activity"/>
    <property type="evidence" value="ECO:0007669"/>
    <property type="project" value="InterPro"/>
</dbReference>
<dbReference type="HOGENOM" id="CLU_742732_0_0_1"/>
<dbReference type="PANTHER" id="PTHR11063">
    <property type="entry name" value="GLUTAMATE SEMIALDEHYDE DEHYDROGENASE"/>
    <property type="match status" value="1"/>
</dbReference>
<feature type="transmembrane region" description="Helical" evidence="1">
    <location>
        <begin position="341"/>
        <end position="362"/>
    </location>
</feature>
<keyword evidence="2" id="KW-0732">Signal</keyword>
<dbReference type="PRINTS" id="PR00474">
    <property type="entry name" value="GLU5KINASE"/>
</dbReference>
<reference evidence="3" key="1">
    <citation type="journal article" date="2014" name="Science">
        <title>Structural and functional partitioning of bread wheat chromosome 3B.</title>
        <authorList>
            <person name="Choulet F."/>
            <person name="Alberti A."/>
            <person name="Theil S."/>
            <person name="Glover N."/>
            <person name="Barbe V."/>
            <person name="Daron J."/>
            <person name="Pingault L."/>
            <person name="Sourdille P."/>
            <person name="Couloux A."/>
            <person name="Paux E."/>
            <person name="Leroy P."/>
            <person name="Mangenot S."/>
            <person name="Guilhot N."/>
            <person name="Le Gouis J."/>
            <person name="Balfourier F."/>
            <person name="Alaux M."/>
            <person name="Jamilloux V."/>
            <person name="Poulain J."/>
            <person name="Durand C."/>
            <person name="Bellec A."/>
            <person name="Gaspin C."/>
            <person name="Safar J."/>
            <person name="Dolezel J."/>
            <person name="Rogers J."/>
            <person name="Vandepoele K."/>
            <person name="Aury J.M."/>
            <person name="Mayer K."/>
            <person name="Berges H."/>
            <person name="Quesneville H."/>
            <person name="Wincker P."/>
            <person name="Feuillet C."/>
        </authorList>
    </citation>
    <scope>NUCLEOTIDE SEQUENCE</scope>
</reference>
<feature type="transmembrane region" description="Helical" evidence="1">
    <location>
        <begin position="314"/>
        <end position="335"/>
    </location>
</feature>
<dbReference type="InterPro" id="IPR001057">
    <property type="entry name" value="Glu/AcGlu_kinase"/>
</dbReference>
<protein>
    <submittedName>
        <fullName evidence="3">Uncharacterized protein</fullName>
    </submittedName>
</protein>
<dbReference type="SUPFAM" id="SSF53633">
    <property type="entry name" value="Carbamate kinase-like"/>
    <property type="match status" value="1"/>
</dbReference>
<keyword evidence="1" id="KW-0812">Transmembrane</keyword>
<dbReference type="InterPro" id="IPR036393">
    <property type="entry name" value="AceGlu_kinase-like_sf"/>
</dbReference>
<feature type="signal peptide" evidence="2">
    <location>
        <begin position="1"/>
        <end position="21"/>
    </location>
</feature>
<evidence type="ECO:0000256" key="1">
    <source>
        <dbReference type="SAM" id="Phobius"/>
    </source>
</evidence>
<dbReference type="PANTHER" id="PTHR11063:SF13">
    <property type="entry name" value="DELTA-1-PYRROLINE-5-CARBOXYLATE SYNTHASE 2"/>
    <property type="match status" value="1"/>
</dbReference>
<dbReference type="EMBL" id="HG670306">
    <property type="protein sequence ID" value="CDM81203.1"/>
    <property type="molecule type" value="Genomic_DNA"/>
</dbReference>
<keyword evidence="1" id="KW-1133">Transmembrane helix</keyword>
<accession>A0A077RQ01</accession>
<dbReference type="GO" id="GO:0005524">
    <property type="term" value="F:ATP binding"/>
    <property type="evidence" value="ECO:0007669"/>
    <property type="project" value="InterPro"/>
</dbReference>
<evidence type="ECO:0000313" key="3">
    <source>
        <dbReference type="EMBL" id="CDM81203.1"/>
    </source>
</evidence>
<dbReference type="AlphaFoldDB" id="A0A077RQ01"/>
<dbReference type="Gene3D" id="3.40.1160.10">
    <property type="entry name" value="Acetylglutamate kinase-like"/>
    <property type="match status" value="1"/>
</dbReference>
<evidence type="ECO:0000256" key="2">
    <source>
        <dbReference type="SAM" id="SignalP"/>
    </source>
</evidence>
<proteinExistence type="predicted"/>
<organism evidence="3">
    <name type="scientific">Triticum aestivum</name>
    <name type="common">Wheat</name>
    <dbReference type="NCBI Taxonomy" id="4565"/>
    <lineage>
        <taxon>Eukaryota</taxon>
        <taxon>Viridiplantae</taxon>
        <taxon>Streptophyta</taxon>
        <taxon>Embryophyta</taxon>
        <taxon>Tracheophyta</taxon>
        <taxon>Spermatophyta</taxon>
        <taxon>Magnoliopsida</taxon>
        <taxon>Liliopsida</taxon>
        <taxon>Poales</taxon>
        <taxon>Poaceae</taxon>
        <taxon>BOP clade</taxon>
        <taxon>Pooideae</taxon>
        <taxon>Triticodae</taxon>
        <taxon>Triticeae</taxon>
        <taxon>Triticinae</taxon>
        <taxon>Triticum</taxon>
    </lineage>
</organism>